<dbReference type="Pfam" id="PF00756">
    <property type="entry name" value="Esterase"/>
    <property type="match status" value="2"/>
</dbReference>
<evidence type="ECO:0000313" key="2">
    <source>
        <dbReference type="Proteomes" id="UP000595254"/>
    </source>
</evidence>
<proteinExistence type="predicted"/>
<evidence type="ECO:0000313" key="1">
    <source>
        <dbReference type="EMBL" id="QQT01393.1"/>
    </source>
</evidence>
<keyword evidence="2" id="KW-1185">Reference proteome</keyword>
<organism evidence="1 2">
    <name type="scientific">Peribacillus psychrosaccharolyticus</name>
    <name type="common">Bacillus psychrosaccharolyticus</name>
    <dbReference type="NCBI Taxonomy" id="1407"/>
    <lineage>
        <taxon>Bacteria</taxon>
        <taxon>Bacillati</taxon>
        <taxon>Bacillota</taxon>
        <taxon>Bacilli</taxon>
        <taxon>Bacillales</taxon>
        <taxon>Bacillaceae</taxon>
        <taxon>Peribacillus</taxon>
    </lineage>
</organism>
<keyword evidence="1" id="KW-0378">Hydrolase</keyword>
<dbReference type="KEGG" id="ppsr:I6J18_05865"/>
<dbReference type="AlphaFoldDB" id="A0A974S1E1"/>
<sequence length="637" mass="71945">MSKKIGFAFLIVMIIISAIFTSDFTVYAKDHGKSMTVVNKLTSSQLRHDSTQNNDQLTYKVYLPKGYDTNRKKAYPVIYLLHGSNGNENSYDDFWKTLDKMIQKKTIEPVIAIVPSTGNSYWVDSEKYGHYESAVIKDLIPTIDKKYHTIANRSGRFLTGYSMGGYGALRYSLVYPELFSGTVLLSPAIQQQEPPETSGAVQRGSFGDPFDLNLWNAKNYPTAIDSYILQSYRVSIYIATGDDDWNHLSEKEELPSDAAKYNLEVQAIQLYQELHRKNLFQVDFPKWGDVPSNPAELRIMNGGHGKEVWLQGFEEGVKYLFDKKERKSYSPAYDLKQYQSKKKGKVTTETFTASSLVNDSTPGLDQLTYNRYLPPGYNKKNKYPVVYLLHGSTGNEESWNSFWPIIDKMIEQKKTRPFIAIAPITGNSYWVNSRKYGAVESAIINDLIPKIDKEHSTIASRGGRGLIGFSMGGYGALRYSLNYPDLFAGTTLLSPAIQDKDAPATSGAVERGSFGEPFDSKIWDELNYPAALKKYSKQPNQVPMYIVTGDDDWNHLSEQEDLPKDANKYNMEVQAVNLYQALHRSNLYNKDFEKWADVPGSPAELRILNGGHGMSVWAEGFEKGLQYMFTNGLGKTN</sequence>
<dbReference type="GO" id="GO:0016787">
    <property type="term" value="F:hydrolase activity"/>
    <property type="evidence" value="ECO:0007669"/>
    <property type="project" value="UniProtKB-KW"/>
</dbReference>
<dbReference type="RefSeq" id="WP_051387531.1">
    <property type="nucleotide sequence ID" value="NZ_CP068053.1"/>
</dbReference>
<dbReference type="Gene3D" id="3.40.50.1820">
    <property type="entry name" value="alpha/beta hydrolase"/>
    <property type="match status" value="2"/>
</dbReference>
<dbReference type="SUPFAM" id="SSF53474">
    <property type="entry name" value="alpha/beta-Hydrolases"/>
    <property type="match status" value="2"/>
</dbReference>
<name>A0A974S1E1_PERPY</name>
<protein>
    <submittedName>
        <fullName evidence="1">Alpha/beta hydrolase</fullName>
    </submittedName>
</protein>
<dbReference type="Proteomes" id="UP000595254">
    <property type="component" value="Chromosome"/>
</dbReference>
<dbReference type="InterPro" id="IPR029058">
    <property type="entry name" value="AB_hydrolase_fold"/>
</dbReference>
<dbReference type="GO" id="GO:0016747">
    <property type="term" value="F:acyltransferase activity, transferring groups other than amino-acyl groups"/>
    <property type="evidence" value="ECO:0007669"/>
    <property type="project" value="TreeGrafter"/>
</dbReference>
<dbReference type="PANTHER" id="PTHR48098">
    <property type="entry name" value="ENTEROCHELIN ESTERASE-RELATED"/>
    <property type="match status" value="1"/>
</dbReference>
<dbReference type="EMBL" id="CP068053">
    <property type="protein sequence ID" value="QQT01393.1"/>
    <property type="molecule type" value="Genomic_DNA"/>
</dbReference>
<reference evidence="1 2" key="1">
    <citation type="submission" date="2021-01" db="EMBL/GenBank/DDBJ databases">
        <title>FDA dAtabase for Regulatory Grade micrObial Sequences (FDA-ARGOS): Supporting development and validation of Infectious Disease Dx tests.</title>
        <authorList>
            <person name="Nelson B."/>
            <person name="Plummer A."/>
            <person name="Tallon L."/>
            <person name="Sadzewicz L."/>
            <person name="Zhao X."/>
            <person name="Boylan J."/>
            <person name="Ott S."/>
            <person name="Bowen H."/>
            <person name="Vavikolanu K."/>
            <person name="Mehta A."/>
            <person name="Aluvathingal J."/>
            <person name="Nadendla S."/>
            <person name="Myers T."/>
            <person name="Yan Y."/>
            <person name="Sichtig H."/>
        </authorList>
    </citation>
    <scope>NUCLEOTIDE SEQUENCE [LARGE SCALE GENOMIC DNA]</scope>
    <source>
        <strain evidence="1 2">FDAARGOS_1161</strain>
    </source>
</reference>
<gene>
    <name evidence="1" type="ORF">I6J18_05865</name>
</gene>
<dbReference type="InterPro" id="IPR000801">
    <property type="entry name" value="Esterase-like"/>
</dbReference>
<dbReference type="InterPro" id="IPR050583">
    <property type="entry name" value="Mycobacterial_A85_antigen"/>
</dbReference>
<dbReference type="PANTHER" id="PTHR48098:SF1">
    <property type="entry name" value="DIACYLGLYCEROL ACYLTRANSFERASE_MYCOLYLTRANSFERASE AG85A"/>
    <property type="match status" value="1"/>
</dbReference>
<accession>A0A974S1E1</accession>